<evidence type="ECO:0000256" key="1">
    <source>
        <dbReference type="ARBA" id="ARBA00004496"/>
    </source>
</evidence>
<keyword evidence="4" id="KW-0143">Chaperone</keyword>
<evidence type="ECO:0000256" key="4">
    <source>
        <dbReference type="ARBA" id="ARBA00023186"/>
    </source>
</evidence>
<comment type="subcellular location">
    <subcellularLocation>
        <location evidence="1">Cytoplasm</location>
    </subcellularLocation>
</comment>
<evidence type="ECO:0000256" key="2">
    <source>
        <dbReference type="ARBA" id="ARBA00006411"/>
    </source>
</evidence>
<accession>A0A1H8YNQ0</accession>
<proteinExistence type="inferred from homology"/>
<dbReference type="Pfam" id="PF14011">
    <property type="entry name" value="ESX-1_EspG"/>
    <property type="match status" value="1"/>
</dbReference>
<name>A0A1H8YNQ0_9PSEU</name>
<keyword evidence="6" id="KW-1185">Reference proteome</keyword>
<evidence type="ECO:0000313" key="6">
    <source>
        <dbReference type="Proteomes" id="UP000198582"/>
    </source>
</evidence>
<dbReference type="AlphaFoldDB" id="A0A1H8YNQ0"/>
<gene>
    <name evidence="5" type="ORF">SAMN04489732_13118</name>
</gene>
<keyword evidence="3" id="KW-0963">Cytoplasm</keyword>
<dbReference type="OrthoDB" id="3612957at2"/>
<comment type="similarity">
    <text evidence="2">Belongs to the EspG family.</text>
</comment>
<reference evidence="5 6" key="1">
    <citation type="submission" date="2016-10" db="EMBL/GenBank/DDBJ databases">
        <authorList>
            <person name="de Groot N.N."/>
        </authorList>
    </citation>
    <scope>NUCLEOTIDE SEQUENCE [LARGE SCALE GENOMIC DNA]</scope>
    <source>
        <strain evidence="5 6">DSM 44993</strain>
    </source>
</reference>
<evidence type="ECO:0000256" key="3">
    <source>
        <dbReference type="ARBA" id="ARBA00022490"/>
    </source>
</evidence>
<protein>
    <submittedName>
        <fullName evidence="5">EspG family protein</fullName>
    </submittedName>
</protein>
<dbReference type="InterPro" id="IPR025734">
    <property type="entry name" value="EspG"/>
</dbReference>
<dbReference type="Proteomes" id="UP000198582">
    <property type="component" value="Unassembled WGS sequence"/>
</dbReference>
<dbReference type="STRING" id="394193.SAMN04489732_13118"/>
<organism evidence="5 6">
    <name type="scientific">Amycolatopsis saalfeldensis</name>
    <dbReference type="NCBI Taxonomy" id="394193"/>
    <lineage>
        <taxon>Bacteria</taxon>
        <taxon>Bacillati</taxon>
        <taxon>Actinomycetota</taxon>
        <taxon>Actinomycetes</taxon>
        <taxon>Pseudonocardiales</taxon>
        <taxon>Pseudonocardiaceae</taxon>
        <taxon>Amycolatopsis</taxon>
    </lineage>
</organism>
<sequence length="257" mass="28222">MSIIDRPVRMPRPVFLMSWELAGLGELPVVVEPDQTYRTDDATATFRQRVLDTLAGLGLAFADGVLVPEYRAALGVLATARREVYCWSNLRYGGEQDSGAILTAEAGRDAVRLITDHEAVQLDAVRPRDVVESLVDALPTRSPARIRPLCVPKAHYDDAGRDYGADDPLTEVSEQADELRRLMRADRDAVHQLYAATRDGTGDRIRSTPLSAIDFTREGRVLSFVNDGPDGHPQVNLYPGHRIHLVDALTLTLGALG</sequence>
<evidence type="ECO:0000313" key="5">
    <source>
        <dbReference type="EMBL" id="SEP53779.1"/>
    </source>
</evidence>
<dbReference type="EMBL" id="FOEF01000031">
    <property type="protein sequence ID" value="SEP53779.1"/>
    <property type="molecule type" value="Genomic_DNA"/>
</dbReference>